<evidence type="ECO:0000256" key="3">
    <source>
        <dbReference type="ARBA" id="ARBA00023002"/>
    </source>
</evidence>
<evidence type="ECO:0000256" key="4">
    <source>
        <dbReference type="SAM" id="MobiDB-lite"/>
    </source>
</evidence>
<dbReference type="PANTHER" id="PTHR43827">
    <property type="entry name" value="2,5-DIKETO-D-GLUCONIC ACID REDUCTASE"/>
    <property type="match status" value="1"/>
</dbReference>
<keyword evidence="2" id="KW-0521">NADP</keyword>
<dbReference type="PROSITE" id="PS00798">
    <property type="entry name" value="ALDOKETO_REDUCTASE_1"/>
    <property type="match status" value="1"/>
</dbReference>
<feature type="domain" description="NADP-dependent oxidoreductase" evidence="5">
    <location>
        <begin position="19"/>
        <end position="100"/>
    </location>
</feature>
<dbReference type="EMBL" id="BAAACW010000030">
    <property type="protein sequence ID" value="GAA0354979.1"/>
    <property type="molecule type" value="Genomic_DNA"/>
</dbReference>
<gene>
    <name evidence="6" type="ORF">GCM10008932_04950</name>
</gene>
<evidence type="ECO:0000259" key="5">
    <source>
        <dbReference type="Pfam" id="PF00248"/>
    </source>
</evidence>
<evidence type="ECO:0000256" key="2">
    <source>
        <dbReference type="ARBA" id="ARBA00022857"/>
    </source>
</evidence>
<proteinExistence type="inferred from homology"/>
<dbReference type="InterPro" id="IPR023210">
    <property type="entry name" value="NADP_OxRdtase_dom"/>
</dbReference>
<dbReference type="PANTHER" id="PTHR43827:SF3">
    <property type="entry name" value="NADP-DEPENDENT OXIDOREDUCTASE DOMAIN-CONTAINING PROTEIN"/>
    <property type="match status" value="1"/>
</dbReference>
<dbReference type="SUPFAM" id="SSF51430">
    <property type="entry name" value="NAD(P)-linked oxidoreductase"/>
    <property type="match status" value="1"/>
</dbReference>
<evidence type="ECO:0000313" key="7">
    <source>
        <dbReference type="Proteomes" id="UP001501166"/>
    </source>
</evidence>
<accession>A0ABP3GU52</accession>
<keyword evidence="3" id="KW-0560">Oxidoreductase</keyword>
<dbReference type="Pfam" id="PF00248">
    <property type="entry name" value="Aldo_ket_red"/>
    <property type="match status" value="1"/>
</dbReference>
<reference evidence="7" key="1">
    <citation type="journal article" date="2019" name="Int. J. Syst. Evol. Microbiol.">
        <title>The Global Catalogue of Microorganisms (GCM) 10K type strain sequencing project: providing services to taxonomists for standard genome sequencing and annotation.</title>
        <authorList>
            <consortium name="The Broad Institute Genomics Platform"/>
            <consortium name="The Broad Institute Genome Sequencing Center for Infectious Disease"/>
            <person name="Wu L."/>
            <person name="Ma J."/>
        </authorList>
    </citation>
    <scope>NUCLEOTIDE SEQUENCE [LARGE SCALE GENOMIC DNA]</scope>
    <source>
        <strain evidence="7">JCM 12662</strain>
    </source>
</reference>
<keyword evidence="7" id="KW-1185">Reference proteome</keyword>
<dbReference type="InterPro" id="IPR020471">
    <property type="entry name" value="AKR"/>
</dbReference>
<evidence type="ECO:0000313" key="6">
    <source>
        <dbReference type="EMBL" id="GAA0354979.1"/>
    </source>
</evidence>
<dbReference type="Gene3D" id="3.20.20.100">
    <property type="entry name" value="NADP-dependent oxidoreductase domain"/>
    <property type="match status" value="1"/>
</dbReference>
<organism evidence="6 7">
    <name type="scientific">Alkalibacterium iburiense</name>
    <dbReference type="NCBI Taxonomy" id="290589"/>
    <lineage>
        <taxon>Bacteria</taxon>
        <taxon>Bacillati</taxon>
        <taxon>Bacillota</taxon>
        <taxon>Bacilli</taxon>
        <taxon>Lactobacillales</taxon>
        <taxon>Carnobacteriaceae</taxon>
        <taxon>Alkalibacterium</taxon>
    </lineage>
</organism>
<comment type="similarity">
    <text evidence="1">Belongs to the aldo/keto reductase family.</text>
</comment>
<comment type="caution">
    <text evidence="6">The sequence shown here is derived from an EMBL/GenBank/DDBJ whole genome shotgun (WGS) entry which is preliminary data.</text>
</comment>
<sequence>MSQTDTYTMNDGRHIPVFGFGTAELEGDEATQSTADALEMGYRLVDTSPNYGNEVEVGKGIQSALEKGLSREALFLSTKVEPEDMSKDGVLQSVEESLSR</sequence>
<evidence type="ECO:0000256" key="1">
    <source>
        <dbReference type="ARBA" id="ARBA00007905"/>
    </source>
</evidence>
<name>A0ABP3GU52_9LACT</name>
<protein>
    <recommendedName>
        <fullName evidence="5">NADP-dependent oxidoreductase domain-containing protein</fullName>
    </recommendedName>
</protein>
<feature type="region of interest" description="Disordered" evidence="4">
    <location>
        <begin position="80"/>
        <end position="100"/>
    </location>
</feature>
<dbReference type="InterPro" id="IPR036812">
    <property type="entry name" value="NAD(P)_OxRdtase_dom_sf"/>
</dbReference>
<dbReference type="Proteomes" id="UP001501166">
    <property type="component" value="Unassembled WGS sequence"/>
</dbReference>
<dbReference type="InterPro" id="IPR018170">
    <property type="entry name" value="Aldo/ket_reductase_CS"/>
</dbReference>